<dbReference type="EMBL" id="JBBNAG010000008">
    <property type="protein sequence ID" value="KAK9111988.1"/>
    <property type="molecule type" value="Genomic_DNA"/>
</dbReference>
<proteinExistence type="predicted"/>
<name>A0AAP0IAY9_9MAGN</name>
<evidence type="ECO:0000313" key="1">
    <source>
        <dbReference type="EMBL" id="KAK9111988.1"/>
    </source>
</evidence>
<dbReference type="Proteomes" id="UP001419268">
    <property type="component" value="Unassembled WGS sequence"/>
</dbReference>
<evidence type="ECO:0000313" key="2">
    <source>
        <dbReference type="Proteomes" id="UP001419268"/>
    </source>
</evidence>
<comment type="caution">
    <text evidence="1">The sequence shown here is derived from an EMBL/GenBank/DDBJ whole genome shotgun (WGS) entry which is preliminary data.</text>
</comment>
<organism evidence="1 2">
    <name type="scientific">Stephania cephalantha</name>
    <dbReference type="NCBI Taxonomy" id="152367"/>
    <lineage>
        <taxon>Eukaryota</taxon>
        <taxon>Viridiplantae</taxon>
        <taxon>Streptophyta</taxon>
        <taxon>Embryophyta</taxon>
        <taxon>Tracheophyta</taxon>
        <taxon>Spermatophyta</taxon>
        <taxon>Magnoliopsida</taxon>
        <taxon>Ranunculales</taxon>
        <taxon>Menispermaceae</taxon>
        <taxon>Menispermoideae</taxon>
        <taxon>Cissampelideae</taxon>
        <taxon>Stephania</taxon>
    </lineage>
</organism>
<keyword evidence="2" id="KW-1185">Reference proteome</keyword>
<gene>
    <name evidence="1" type="ORF">Scep_019507</name>
</gene>
<dbReference type="AlphaFoldDB" id="A0AAP0IAY9"/>
<protein>
    <submittedName>
        <fullName evidence="1">Uncharacterized protein</fullName>
    </submittedName>
</protein>
<accession>A0AAP0IAY9</accession>
<sequence>MKKSTLTMLMASERATLGNRWSEGIVGVKECRFVWGAQREKEMRAYTRALPRAPRSGLLTPGVICDIVLVNAMTRLDSFGFDRFLDLEAA</sequence>
<reference evidence="1 2" key="1">
    <citation type="submission" date="2024-01" db="EMBL/GenBank/DDBJ databases">
        <title>Genome assemblies of Stephania.</title>
        <authorList>
            <person name="Yang L."/>
        </authorList>
    </citation>
    <scope>NUCLEOTIDE SEQUENCE [LARGE SCALE GENOMIC DNA]</scope>
    <source>
        <strain evidence="1">JXDWG</strain>
        <tissue evidence="1">Leaf</tissue>
    </source>
</reference>